<reference evidence="7" key="2">
    <citation type="submission" date="2021-03" db="UniProtKB">
        <authorList>
            <consortium name="EnsemblPlants"/>
        </authorList>
    </citation>
    <scope>IDENTIFICATION</scope>
</reference>
<feature type="transmembrane region" description="Helical" evidence="6">
    <location>
        <begin position="166"/>
        <end position="185"/>
    </location>
</feature>
<comment type="similarity">
    <text evidence="2">Belongs to the plant DMP1 protein family.</text>
</comment>
<evidence type="ECO:0000313" key="7">
    <source>
        <dbReference type="EnsemblPlants" id="cds.evm.model.06.2000"/>
    </source>
</evidence>
<dbReference type="Gramene" id="evm.model.06.2000">
    <property type="protein sequence ID" value="cds.evm.model.06.2000"/>
    <property type="gene ID" value="evm.TU.06.2000"/>
</dbReference>
<comment type="subcellular location">
    <subcellularLocation>
        <location evidence="1">Membrane</location>
        <topology evidence="1">Multi-pass membrane protein</topology>
    </subcellularLocation>
</comment>
<dbReference type="InterPro" id="IPR007770">
    <property type="entry name" value="DMP"/>
</dbReference>
<evidence type="ECO:0000313" key="8">
    <source>
        <dbReference type="Proteomes" id="UP000596661"/>
    </source>
</evidence>
<dbReference type="GeneID" id="115720972"/>
<dbReference type="GO" id="GO:0016020">
    <property type="term" value="C:membrane"/>
    <property type="evidence" value="ECO:0007669"/>
    <property type="project" value="UniProtKB-SubCell"/>
</dbReference>
<dbReference type="EMBL" id="UZAU01000619">
    <property type="status" value="NOT_ANNOTATED_CDS"/>
    <property type="molecule type" value="Genomic_DNA"/>
</dbReference>
<feature type="transmembrane region" description="Helical" evidence="6">
    <location>
        <begin position="63"/>
        <end position="83"/>
    </location>
</feature>
<dbReference type="PANTHER" id="PTHR31621:SF6">
    <property type="entry name" value="PROTEIN DMP7"/>
    <property type="match status" value="1"/>
</dbReference>
<dbReference type="Pfam" id="PF05078">
    <property type="entry name" value="DUF679"/>
    <property type="match status" value="1"/>
</dbReference>
<evidence type="ECO:0000256" key="5">
    <source>
        <dbReference type="ARBA" id="ARBA00023136"/>
    </source>
</evidence>
<evidence type="ECO:0000256" key="3">
    <source>
        <dbReference type="ARBA" id="ARBA00022692"/>
    </source>
</evidence>
<keyword evidence="4 6" id="KW-1133">Transmembrane helix</keyword>
<evidence type="ECO:0000256" key="2">
    <source>
        <dbReference type="ARBA" id="ARBA00008707"/>
    </source>
</evidence>
<dbReference type="PANTHER" id="PTHR31621">
    <property type="entry name" value="PROTEIN DMP3"/>
    <property type="match status" value="1"/>
</dbReference>
<dbReference type="GO" id="GO:0005737">
    <property type="term" value="C:cytoplasm"/>
    <property type="evidence" value="ECO:0007669"/>
    <property type="project" value="UniProtKB-ARBA"/>
</dbReference>
<proteinExistence type="inferred from homology"/>
<name>A0A803PWP7_CANSA</name>
<dbReference type="KEGG" id="csav:115720972"/>
<dbReference type="OMA" id="QCPTITS"/>
<gene>
    <name evidence="7" type="primary">LOC115720972</name>
</gene>
<evidence type="ECO:0000256" key="6">
    <source>
        <dbReference type="SAM" id="Phobius"/>
    </source>
</evidence>
<dbReference type="RefSeq" id="XP_030506055.1">
    <property type="nucleotide sequence ID" value="XM_030650195.2"/>
</dbReference>
<dbReference type="AlphaFoldDB" id="A0A803PWP7"/>
<dbReference type="OrthoDB" id="525686at2759"/>
<keyword evidence="3 6" id="KW-0812">Transmembrane</keyword>
<evidence type="ECO:0000256" key="1">
    <source>
        <dbReference type="ARBA" id="ARBA00004141"/>
    </source>
</evidence>
<keyword evidence="8" id="KW-1185">Reference proteome</keyword>
<evidence type="ECO:0000256" key="4">
    <source>
        <dbReference type="ARBA" id="ARBA00022989"/>
    </source>
</evidence>
<keyword evidence="5 6" id="KW-0472">Membrane</keyword>
<feature type="transmembrane region" description="Helical" evidence="6">
    <location>
        <begin position="95"/>
        <end position="113"/>
    </location>
</feature>
<dbReference type="Proteomes" id="UP000596661">
    <property type="component" value="Chromosome 6"/>
</dbReference>
<reference evidence="7" key="1">
    <citation type="submission" date="2018-11" db="EMBL/GenBank/DDBJ databases">
        <authorList>
            <person name="Grassa J C."/>
        </authorList>
    </citation>
    <scope>NUCLEOTIDE SEQUENCE [LARGE SCALE GENOMIC DNA]</scope>
</reference>
<protein>
    <submittedName>
        <fullName evidence="7">Uncharacterized protein</fullName>
    </submittedName>
</protein>
<accession>A0A803PWP7</accession>
<dbReference type="EnsemblPlants" id="evm.model.06.2000">
    <property type="protein sequence ID" value="cds.evm.model.06.2000"/>
    <property type="gene ID" value="evm.TU.06.2000"/>
</dbReference>
<sequence>MESISKIENEECRAAIRDLIEQQQPLLTANNIEAEAQNNTVGPKTKTPAQKAVRKTFKGTAHLANLLPTGSVLAFQILSPAFTHQGQCRSPVSQTITLGLLICCVASCFLLSFTDSFRDHRGKVRYGLATFGGLWIIDGSSSSSSDSDHFAVIITPEEASKYRIRAIDFVHALASLLVFAAVAAFDQNVVKCFYPSPSEEAKELLVAVPVAVGVVCSLFFVAFPSRRHGIGFPLSRH</sequence>
<organism evidence="7 8">
    <name type="scientific">Cannabis sativa</name>
    <name type="common">Hemp</name>
    <name type="synonym">Marijuana</name>
    <dbReference type="NCBI Taxonomy" id="3483"/>
    <lineage>
        <taxon>Eukaryota</taxon>
        <taxon>Viridiplantae</taxon>
        <taxon>Streptophyta</taxon>
        <taxon>Embryophyta</taxon>
        <taxon>Tracheophyta</taxon>
        <taxon>Spermatophyta</taxon>
        <taxon>Magnoliopsida</taxon>
        <taxon>eudicotyledons</taxon>
        <taxon>Gunneridae</taxon>
        <taxon>Pentapetalae</taxon>
        <taxon>rosids</taxon>
        <taxon>fabids</taxon>
        <taxon>Rosales</taxon>
        <taxon>Cannabaceae</taxon>
        <taxon>Cannabis</taxon>
    </lineage>
</organism>
<dbReference type="GO" id="GO:0010256">
    <property type="term" value="P:endomembrane system organization"/>
    <property type="evidence" value="ECO:0007669"/>
    <property type="project" value="TreeGrafter"/>
</dbReference>
<feature type="transmembrane region" description="Helical" evidence="6">
    <location>
        <begin position="205"/>
        <end position="223"/>
    </location>
</feature>